<evidence type="ECO:0000256" key="1">
    <source>
        <dbReference type="SAM" id="SignalP"/>
    </source>
</evidence>
<gene>
    <name evidence="2" type="ORF">HGK34_20055</name>
</gene>
<evidence type="ECO:0000313" key="3">
    <source>
        <dbReference type="Proteomes" id="UP000675409"/>
    </source>
</evidence>
<proteinExistence type="predicted"/>
<feature type="signal peptide" evidence="1">
    <location>
        <begin position="1"/>
        <end position="25"/>
    </location>
</feature>
<dbReference type="EMBL" id="JABBYC010000061">
    <property type="protein sequence ID" value="MBL0888543.1"/>
    <property type="molecule type" value="Genomic_DNA"/>
</dbReference>
<organism evidence="2 3">
    <name type="scientific">Myceligenerans indicum</name>
    <dbReference type="NCBI Taxonomy" id="2593663"/>
    <lineage>
        <taxon>Bacteria</taxon>
        <taxon>Bacillati</taxon>
        <taxon>Actinomycetota</taxon>
        <taxon>Actinomycetes</taxon>
        <taxon>Micrococcales</taxon>
        <taxon>Promicromonosporaceae</taxon>
        <taxon>Myceligenerans</taxon>
    </lineage>
</organism>
<dbReference type="RefSeq" id="WP_201850753.1">
    <property type="nucleotide sequence ID" value="NZ_JABBYC010000061.1"/>
</dbReference>
<keyword evidence="1" id="KW-0732">Signal</keyword>
<name>A0ABS1LRY4_9MICO</name>
<dbReference type="NCBIfam" id="NF040603">
    <property type="entry name" value="choice_anch_P"/>
    <property type="match status" value="1"/>
</dbReference>
<comment type="caution">
    <text evidence="2">The sequence shown here is derived from an EMBL/GenBank/DDBJ whole genome shotgun (WGS) entry which is preliminary data.</text>
</comment>
<protein>
    <submittedName>
        <fullName evidence="2">Uncharacterized protein</fullName>
    </submittedName>
</protein>
<dbReference type="Proteomes" id="UP000675409">
    <property type="component" value="Unassembled WGS sequence"/>
</dbReference>
<evidence type="ECO:0000313" key="2">
    <source>
        <dbReference type="EMBL" id="MBL0888543.1"/>
    </source>
</evidence>
<reference evidence="2 3" key="1">
    <citation type="journal article" date="2021" name="Arch. Microbiol.">
        <title>Myceligenerans indicum sp. nov., an actinobacterium isolated from mangrove sediment of Sundarbans, India.</title>
        <authorList>
            <person name="Asha K."/>
            <person name="Bhadury P."/>
        </authorList>
    </citation>
    <scope>NUCLEOTIDE SEQUENCE [LARGE SCALE GENOMIC DNA]</scope>
    <source>
        <strain evidence="2 3">I2</strain>
    </source>
</reference>
<keyword evidence="3" id="KW-1185">Reference proteome</keyword>
<feature type="chain" id="PRO_5045637581" evidence="1">
    <location>
        <begin position="26"/>
        <end position="219"/>
    </location>
</feature>
<accession>A0ABS1LRY4</accession>
<sequence length="219" mass="21745">MRTIKLLPAVAMLVAGAAVPATAQAAETDATMQAAEYYTGQAFGIAASVDLLGPIVVPAQPDTGAISTAVDLTTDTACTASVDAIVADVEALCPSVTVDTAAGTVVSETTIEGASVNLLGAPAIAIEDLTVTAAASCEKVSGDTDLTLRIGDQVILVDDPNVSIEIPGGEVVVNQQKPTDSGIGIDVTAVVVKLDGIADIEIGHAEAAAHGCLTAPPQS</sequence>